<dbReference type="EMBL" id="NTHN02000050">
    <property type="protein sequence ID" value="MCT4372612.1"/>
    <property type="molecule type" value="Genomic_DNA"/>
</dbReference>
<dbReference type="RefSeq" id="WP_095882346.1">
    <property type="nucleotide sequence ID" value="NZ_NTHN02000050.1"/>
</dbReference>
<gene>
    <name evidence="1" type="ORF">CLG85_020810</name>
    <name evidence="2" type="ORF">CLG85_11240</name>
</gene>
<evidence type="ECO:0000313" key="1">
    <source>
        <dbReference type="EMBL" id="MCT4372612.1"/>
    </source>
</evidence>
<name>A0A2A3JXJ0_9RHOB</name>
<organism evidence="2">
    <name type="scientific">Alloyangia mangrovi</name>
    <dbReference type="NCBI Taxonomy" id="1779329"/>
    <lineage>
        <taxon>Bacteria</taxon>
        <taxon>Pseudomonadati</taxon>
        <taxon>Pseudomonadota</taxon>
        <taxon>Alphaproteobacteria</taxon>
        <taxon>Rhodobacterales</taxon>
        <taxon>Roseobacteraceae</taxon>
        <taxon>Alloyangia</taxon>
    </lineage>
</organism>
<reference evidence="1" key="3">
    <citation type="submission" date="2024-05" db="EMBL/GenBank/DDBJ databases">
        <title>Yangia mangrovi SAOS 153D genome.</title>
        <authorList>
            <person name="Verma A."/>
            <person name="Pal Y."/>
            <person name="Sundharam S."/>
            <person name="Bisht B."/>
            <person name="Srinivasan K."/>
        </authorList>
    </citation>
    <scope>NUCLEOTIDE SEQUENCE</scope>
    <source>
        <strain evidence="1">SAOS 153D</strain>
    </source>
</reference>
<accession>A0A2A3JXJ0</accession>
<dbReference type="EMBL" id="NTHN01000165">
    <property type="protein sequence ID" value="PBD19070.1"/>
    <property type="molecule type" value="Genomic_DNA"/>
</dbReference>
<dbReference type="AlphaFoldDB" id="A0A2A3JXJ0"/>
<evidence type="ECO:0000313" key="2">
    <source>
        <dbReference type="EMBL" id="PBD19070.1"/>
    </source>
</evidence>
<protein>
    <submittedName>
        <fullName evidence="2">Uncharacterized protein</fullName>
    </submittedName>
</protein>
<keyword evidence="3" id="KW-1185">Reference proteome</keyword>
<proteinExistence type="predicted"/>
<evidence type="ECO:0000313" key="3">
    <source>
        <dbReference type="Proteomes" id="UP000217448"/>
    </source>
</evidence>
<dbReference type="Proteomes" id="UP000217448">
    <property type="component" value="Unassembled WGS sequence"/>
</dbReference>
<sequence>MKYMIVRGIGDLEAQAAHQKRCEEKQVPFIYARAERTRCTLYCECIDLVSPAIDKLVNHAEEIQVFFQQLDSRYPRPAKIDPGYPAFYFFNKLLVSDVDEVATETYDFLTEILTRTPDPQRPLQFGQSG</sequence>
<reference evidence="2" key="1">
    <citation type="submission" date="2017-09" db="EMBL/GenBank/DDBJ databases">
        <title>Yangia sp. SAOS 153D whole genome sequencing.</title>
        <authorList>
            <person name="Verma A."/>
            <person name="Krishnamurthi S."/>
        </authorList>
    </citation>
    <scope>NUCLEOTIDE SEQUENCE [LARGE SCALE GENOMIC DNA]</scope>
    <source>
        <strain evidence="2">SAOS 153D</strain>
    </source>
</reference>
<reference evidence="3" key="2">
    <citation type="submission" date="2023-07" db="EMBL/GenBank/DDBJ databases">
        <title>Yangia mangrovi SAOS 153D genome.</title>
        <authorList>
            <person name="Verma A."/>
            <person name="Pal Y."/>
            <person name="Sundharam S."/>
            <person name="Bisht B."/>
            <person name="Srinivasan K."/>
        </authorList>
    </citation>
    <scope>NUCLEOTIDE SEQUENCE [LARGE SCALE GENOMIC DNA]</scope>
    <source>
        <strain evidence="3">SAOS 153D</strain>
    </source>
</reference>
<comment type="caution">
    <text evidence="2">The sequence shown here is derived from an EMBL/GenBank/DDBJ whole genome shotgun (WGS) entry which is preliminary data.</text>
</comment>